<dbReference type="InterPro" id="IPR012337">
    <property type="entry name" value="RNaseH-like_sf"/>
</dbReference>
<comment type="catalytic activity">
    <reaction evidence="3">
        <text>DNA(n) + a 2'-deoxyribonucleoside 5'-triphosphate = DNA(n+1) + diphosphate</text>
        <dbReference type="Rhea" id="RHEA:22508"/>
        <dbReference type="Rhea" id="RHEA-COMP:17339"/>
        <dbReference type="Rhea" id="RHEA-COMP:17340"/>
        <dbReference type="ChEBI" id="CHEBI:33019"/>
        <dbReference type="ChEBI" id="CHEBI:61560"/>
        <dbReference type="ChEBI" id="CHEBI:173112"/>
        <dbReference type="EC" id="2.7.7.7"/>
    </reaction>
</comment>
<accession>A0AAE3JA79</accession>
<protein>
    <recommendedName>
        <fullName evidence="1">DNA-directed DNA polymerase</fullName>
        <ecNumber evidence="1">2.7.7.7</ecNumber>
    </recommendedName>
</protein>
<proteinExistence type="predicted"/>
<dbReference type="Proteomes" id="UP001198242">
    <property type="component" value="Unassembled WGS sequence"/>
</dbReference>
<evidence type="ECO:0000256" key="1">
    <source>
        <dbReference type="ARBA" id="ARBA00012417"/>
    </source>
</evidence>
<evidence type="ECO:0000256" key="3">
    <source>
        <dbReference type="ARBA" id="ARBA00049244"/>
    </source>
</evidence>
<dbReference type="RefSeq" id="WP_308457157.1">
    <property type="nucleotide sequence ID" value="NZ_JAJEQM010000025.1"/>
</dbReference>
<dbReference type="Pfam" id="PF00476">
    <property type="entry name" value="DNA_pol_A"/>
    <property type="match status" value="1"/>
</dbReference>
<dbReference type="InterPro" id="IPR002298">
    <property type="entry name" value="DNA_polymerase_A"/>
</dbReference>
<dbReference type="EMBL" id="JAJEQM010000025">
    <property type="protein sequence ID" value="MCC2211763.1"/>
    <property type="molecule type" value="Genomic_DNA"/>
</dbReference>
<dbReference type="InterPro" id="IPR001098">
    <property type="entry name" value="DNA-dir_DNA_pol_A_palm_dom"/>
</dbReference>
<dbReference type="PANTHER" id="PTHR10133:SF27">
    <property type="entry name" value="DNA POLYMERASE NU"/>
    <property type="match status" value="1"/>
</dbReference>
<name>A0AAE3JA79_9FIRM</name>
<dbReference type="SUPFAM" id="SSF53098">
    <property type="entry name" value="Ribonuclease H-like"/>
    <property type="match status" value="1"/>
</dbReference>
<dbReference type="InterPro" id="IPR043502">
    <property type="entry name" value="DNA/RNA_pol_sf"/>
</dbReference>
<sequence>MKKLSCDIETFSDVDLIRCGVYKYADSPDFEMLLFAYAADDGDVHIIDIAGGEELPEKIIQAIKSDTVVKTAYNAQFERVCLSRYLKLPEGEYLNPQSWYCTAVQAAELALPLSLADVGSVLGLERQKMTEGKELIKYFCVPCKPTKSNGNRTRNRPCHDINKWETFKKYCMRDVDVERQIADKLKMYPIRDEEHRLYVLDQIINDRGVLVDSELAEQAVKLNSIQTTVAVEQAYMITGLENPNSVTQLKQWLKENGVEIESLSKKAVKSLADETDGDVSEMLKLRLLMAKTSVKKYEAVIRSVCSDNRVHGMMRFCGANRTGRWSGNILQPQNLPQNHLPDLTLARDIVKDGDFEMLDMMFGNVPNVLSELIRTILIPKPNHRFIVADFSAIEARVLAWIAGEQWRIDTFKNGGDIYCASASKMFKVPVEKHGVNGELRQKGKISELACGYGGSVGALKNMGAVEMGVQENELQGLINDWRNANPHIVRFWYEVGNAAMKAIKEKTTVPLGKLVFAYERGILFIRLPSGRRLSYIKPRIGTNRFGGDSITYMGINSAKKWDRLETFGGKLTENIVQGTARDLLANALINAANAGYDTVFHVHDEIICEVPNGYGSVDELCRLMCIKTDWADGLPLNADGFECEYYKKE</sequence>
<dbReference type="GO" id="GO:0006261">
    <property type="term" value="P:DNA-templated DNA replication"/>
    <property type="evidence" value="ECO:0007669"/>
    <property type="project" value="InterPro"/>
</dbReference>
<dbReference type="PANTHER" id="PTHR10133">
    <property type="entry name" value="DNA POLYMERASE I"/>
    <property type="match status" value="1"/>
</dbReference>
<dbReference type="CDD" id="cd08642">
    <property type="entry name" value="DNA_pol_A_pol_I_A"/>
    <property type="match status" value="1"/>
</dbReference>
<organism evidence="5 6">
    <name type="scientific">Hominilimicola fabiformis</name>
    <dbReference type="NCBI Taxonomy" id="2885356"/>
    <lineage>
        <taxon>Bacteria</taxon>
        <taxon>Bacillati</taxon>
        <taxon>Bacillota</taxon>
        <taxon>Clostridia</taxon>
        <taxon>Eubacteriales</taxon>
        <taxon>Oscillospiraceae</taxon>
        <taxon>Hominilimicola</taxon>
    </lineage>
</organism>
<comment type="caution">
    <text evidence="5">The sequence shown here is derived from an EMBL/GenBank/DDBJ whole genome shotgun (WGS) entry which is preliminary data.</text>
</comment>
<evidence type="ECO:0000313" key="5">
    <source>
        <dbReference type="EMBL" id="MCC2211763.1"/>
    </source>
</evidence>
<keyword evidence="2" id="KW-0235">DNA replication</keyword>
<dbReference type="SMART" id="SM00482">
    <property type="entry name" value="POLAc"/>
    <property type="match status" value="1"/>
</dbReference>
<evidence type="ECO:0000259" key="4">
    <source>
        <dbReference type="SMART" id="SM00482"/>
    </source>
</evidence>
<gene>
    <name evidence="5" type="ORF">LKE05_13325</name>
</gene>
<dbReference type="AlphaFoldDB" id="A0AAE3JA79"/>
<dbReference type="SUPFAM" id="SSF56672">
    <property type="entry name" value="DNA/RNA polymerases"/>
    <property type="match status" value="1"/>
</dbReference>
<dbReference type="GO" id="GO:0003677">
    <property type="term" value="F:DNA binding"/>
    <property type="evidence" value="ECO:0007669"/>
    <property type="project" value="InterPro"/>
</dbReference>
<dbReference type="GO" id="GO:0006302">
    <property type="term" value="P:double-strand break repair"/>
    <property type="evidence" value="ECO:0007669"/>
    <property type="project" value="TreeGrafter"/>
</dbReference>
<reference evidence="5 6" key="1">
    <citation type="submission" date="2021-10" db="EMBL/GenBank/DDBJ databases">
        <title>Anaerobic single-cell dispensing facilitates the cultivation of human gut bacteria.</title>
        <authorList>
            <person name="Afrizal A."/>
        </authorList>
    </citation>
    <scope>NUCLEOTIDE SEQUENCE [LARGE SCALE GENOMIC DNA]</scope>
    <source>
        <strain evidence="5 6">CLA-AA-H232</strain>
    </source>
</reference>
<dbReference type="GO" id="GO:0003887">
    <property type="term" value="F:DNA-directed DNA polymerase activity"/>
    <property type="evidence" value="ECO:0007669"/>
    <property type="project" value="UniProtKB-EC"/>
</dbReference>
<feature type="domain" description="DNA-directed DNA polymerase family A palm" evidence="4">
    <location>
        <begin position="370"/>
        <end position="614"/>
    </location>
</feature>
<evidence type="ECO:0000313" key="6">
    <source>
        <dbReference type="Proteomes" id="UP001198242"/>
    </source>
</evidence>
<dbReference type="EC" id="2.7.7.7" evidence="1"/>
<keyword evidence="6" id="KW-1185">Reference proteome</keyword>
<evidence type="ECO:0000256" key="2">
    <source>
        <dbReference type="ARBA" id="ARBA00022705"/>
    </source>
</evidence>
<dbReference type="Gene3D" id="1.10.150.20">
    <property type="entry name" value="5' to 3' exonuclease, C-terminal subdomain"/>
    <property type="match status" value="1"/>
</dbReference>